<proteinExistence type="predicted"/>
<dbReference type="GeneID" id="54466520"/>
<dbReference type="OrthoDB" id="194358at2759"/>
<dbReference type="Proteomes" id="UP000504636">
    <property type="component" value="Unplaced"/>
</dbReference>
<name>A0A6A6YM01_9PEZI</name>
<reference evidence="3" key="2">
    <citation type="submission" date="2020-04" db="EMBL/GenBank/DDBJ databases">
        <authorList>
            <consortium name="NCBI Genome Project"/>
        </authorList>
    </citation>
    <scope>NUCLEOTIDE SEQUENCE</scope>
    <source>
        <strain evidence="3">CBS 304.34</strain>
    </source>
</reference>
<dbReference type="EMBL" id="MU003702">
    <property type="protein sequence ID" value="KAF2809005.1"/>
    <property type="molecule type" value="Genomic_DNA"/>
</dbReference>
<reference evidence="1 3" key="1">
    <citation type="journal article" date="2020" name="Stud. Mycol.">
        <title>101 Dothideomycetes genomes: a test case for predicting lifestyles and emergence of pathogens.</title>
        <authorList>
            <person name="Haridas S."/>
            <person name="Albert R."/>
            <person name="Binder M."/>
            <person name="Bloem J."/>
            <person name="Labutti K."/>
            <person name="Salamov A."/>
            <person name="Andreopoulos B."/>
            <person name="Baker S."/>
            <person name="Barry K."/>
            <person name="Bills G."/>
            <person name="Bluhm B."/>
            <person name="Cannon C."/>
            <person name="Castanera R."/>
            <person name="Culley D."/>
            <person name="Daum C."/>
            <person name="Ezra D."/>
            <person name="Gonzalez J."/>
            <person name="Henrissat B."/>
            <person name="Kuo A."/>
            <person name="Liang C."/>
            <person name="Lipzen A."/>
            <person name="Lutzoni F."/>
            <person name="Magnuson J."/>
            <person name="Mondo S."/>
            <person name="Nolan M."/>
            <person name="Ohm R."/>
            <person name="Pangilinan J."/>
            <person name="Park H.-J."/>
            <person name="Ramirez L."/>
            <person name="Alfaro M."/>
            <person name="Sun H."/>
            <person name="Tritt A."/>
            <person name="Yoshinaga Y."/>
            <person name="Zwiers L.-H."/>
            <person name="Turgeon B."/>
            <person name="Goodwin S."/>
            <person name="Spatafora J."/>
            <person name="Crous P."/>
            <person name="Grigoriev I."/>
        </authorList>
    </citation>
    <scope>NUCLEOTIDE SEQUENCE</scope>
    <source>
        <strain evidence="1 3">CBS 304.34</strain>
    </source>
</reference>
<gene>
    <name evidence="1 3" type="ORF">BDZ99DRAFT_521472</name>
</gene>
<evidence type="ECO:0008006" key="4">
    <source>
        <dbReference type="Google" id="ProtNLM"/>
    </source>
</evidence>
<reference evidence="3" key="3">
    <citation type="submission" date="2025-04" db="UniProtKB">
        <authorList>
            <consortium name="RefSeq"/>
        </authorList>
    </citation>
    <scope>IDENTIFICATION</scope>
    <source>
        <strain evidence="3">CBS 304.34</strain>
    </source>
</reference>
<dbReference type="AlphaFoldDB" id="A0A6A6YM01"/>
<keyword evidence="2" id="KW-1185">Reference proteome</keyword>
<protein>
    <recommendedName>
        <fullName evidence="4">Ankyrin</fullName>
    </recommendedName>
</protein>
<sequence length="207" mass="23366">MRMVEAVLINGSSVADAVKTISLLLEYGADPSNKNSQGQTFVQMQLDDFDLKSPKELTWFLILAKVAAATGCVELLPGDYFLRYFAAGWKQAQAIITQAGWQRVEATAVRWAEARYPQNTPIALGDIINKVSWDLLMAIDDSYRRCPQGGGEVGCQYRKFWRTHHHSVKRCLIEDDGKAPRFFFPFSPDIEALWRDSGACSWQTVLR</sequence>
<accession>A0A6A6YM01</accession>
<evidence type="ECO:0000313" key="2">
    <source>
        <dbReference type="Proteomes" id="UP000504636"/>
    </source>
</evidence>
<evidence type="ECO:0000313" key="3">
    <source>
        <dbReference type="RefSeq" id="XP_033575969.1"/>
    </source>
</evidence>
<organism evidence="1">
    <name type="scientific">Mytilinidion resinicola</name>
    <dbReference type="NCBI Taxonomy" id="574789"/>
    <lineage>
        <taxon>Eukaryota</taxon>
        <taxon>Fungi</taxon>
        <taxon>Dikarya</taxon>
        <taxon>Ascomycota</taxon>
        <taxon>Pezizomycotina</taxon>
        <taxon>Dothideomycetes</taxon>
        <taxon>Pleosporomycetidae</taxon>
        <taxon>Mytilinidiales</taxon>
        <taxon>Mytilinidiaceae</taxon>
        <taxon>Mytilinidion</taxon>
    </lineage>
</organism>
<dbReference type="RefSeq" id="XP_033575969.1">
    <property type="nucleotide sequence ID" value="XM_033725627.1"/>
</dbReference>
<evidence type="ECO:0000313" key="1">
    <source>
        <dbReference type="EMBL" id="KAF2809005.1"/>
    </source>
</evidence>